<evidence type="ECO:0000313" key="2">
    <source>
        <dbReference type="Proteomes" id="UP000295830"/>
    </source>
</evidence>
<dbReference type="AlphaFoldDB" id="A0A4V3ER39"/>
<accession>A0A4V3ER39</accession>
<dbReference type="Proteomes" id="UP000295830">
    <property type="component" value="Unassembled WGS sequence"/>
</dbReference>
<proteinExistence type="predicted"/>
<comment type="caution">
    <text evidence="1">The sequence shown here is derived from an EMBL/GenBank/DDBJ whole genome shotgun (WGS) entry which is preliminary data.</text>
</comment>
<organism evidence="1 2">
    <name type="scientific">Halospina denitrificans</name>
    <dbReference type="NCBI Taxonomy" id="332522"/>
    <lineage>
        <taxon>Bacteria</taxon>
        <taxon>Pseudomonadati</taxon>
        <taxon>Pseudomonadota</taxon>
        <taxon>Gammaproteobacteria</taxon>
        <taxon>Halospina</taxon>
    </lineage>
</organism>
<name>A0A4V3ER39_9GAMM</name>
<keyword evidence="2" id="KW-1185">Reference proteome</keyword>
<evidence type="ECO:0000313" key="1">
    <source>
        <dbReference type="EMBL" id="TDT43578.1"/>
    </source>
</evidence>
<sequence length="41" mass="4600">MDSGRGFSIKCSGFIERSLHRLLEFCESGTASHDSVSLFYE</sequence>
<dbReference type="EMBL" id="SOAX01000002">
    <property type="protein sequence ID" value="TDT43578.1"/>
    <property type="molecule type" value="Genomic_DNA"/>
</dbReference>
<gene>
    <name evidence="1" type="ORF">DES49_1399</name>
</gene>
<reference evidence="1 2" key="1">
    <citation type="submission" date="2019-03" db="EMBL/GenBank/DDBJ databases">
        <title>Genomic Encyclopedia of Type Strains, Phase IV (KMG-IV): sequencing the most valuable type-strain genomes for metagenomic binning, comparative biology and taxonomic classification.</title>
        <authorList>
            <person name="Goeker M."/>
        </authorList>
    </citation>
    <scope>NUCLEOTIDE SEQUENCE [LARGE SCALE GENOMIC DNA]</scope>
    <source>
        <strain evidence="1 2">DSM 15505</strain>
    </source>
</reference>
<protein>
    <submittedName>
        <fullName evidence="1">Uncharacterized protein</fullName>
    </submittedName>
</protein>